<evidence type="ECO:0000313" key="2">
    <source>
        <dbReference type="Proteomes" id="UP000483094"/>
    </source>
</evidence>
<dbReference type="Gene3D" id="3.20.70.20">
    <property type="match status" value="1"/>
</dbReference>
<dbReference type="InterPro" id="IPR050244">
    <property type="entry name" value="Auton_GlycylRad_Cofactor"/>
</dbReference>
<accession>A0A6G2DE96</accession>
<dbReference type="PANTHER" id="PTHR30191">
    <property type="entry name" value="FORMATE ACETYLTRANSFERASE"/>
    <property type="match status" value="1"/>
</dbReference>
<keyword evidence="1" id="KW-0808">Transferase</keyword>
<dbReference type="EMBL" id="WNHQ01001533">
    <property type="protein sequence ID" value="MTV74874.1"/>
    <property type="molecule type" value="Genomic_DNA"/>
</dbReference>
<reference evidence="1 2" key="1">
    <citation type="submission" date="2019-11" db="EMBL/GenBank/DDBJ databases">
        <title>Growth characteristics of pneumococcus vary with the chemical composition of the capsule and with environmental conditions.</title>
        <authorList>
            <person name="Tothpal A."/>
            <person name="Desobry K."/>
            <person name="Joshi S."/>
            <person name="Wyllie A.L."/>
            <person name="Weinberger D.M."/>
        </authorList>
    </citation>
    <scope>NUCLEOTIDE SEQUENCE [LARGE SCALE GENOMIC DNA]</scope>
    <source>
        <strain evidence="2">pnumococcus19F</strain>
    </source>
</reference>
<dbReference type="PANTHER" id="PTHR30191:SF8">
    <property type="entry name" value="FORMATE ACETYLTRANSFERASE"/>
    <property type="match status" value="1"/>
</dbReference>
<dbReference type="AlphaFoldDB" id="A0A6G2DE96"/>
<dbReference type="SUPFAM" id="SSF51998">
    <property type="entry name" value="PFL-like glycyl radical enzymes"/>
    <property type="match status" value="1"/>
</dbReference>
<sequence length="87" mass="9983">MVVKTVVEAQDIFDKAWEGFKGVDWKEKASVSRFVQANYTPYDGDESFLAGPTERSLHIKKIVEETKAHYEETRFPMDTRPTSIADI</sequence>
<comment type="caution">
    <text evidence="1">The sequence shown here is derived from an EMBL/GenBank/DDBJ whole genome shotgun (WGS) entry which is preliminary data.</text>
</comment>
<feature type="non-terminal residue" evidence="1">
    <location>
        <position position="87"/>
    </location>
</feature>
<gene>
    <name evidence="1" type="ORF">GM540_13055</name>
</gene>
<name>A0A6G2DE96_STREE</name>
<evidence type="ECO:0000313" key="1">
    <source>
        <dbReference type="EMBL" id="MTV74874.1"/>
    </source>
</evidence>
<organism evidence="1 2">
    <name type="scientific">Streptococcus pneumoniae</name>
    <dbReference type="NCBI Taxonomy" id="1313"/>
    <lineage>
        <taxon>Bacteria</taxon>
        <taxon>Bacillati</taxon>
        <taxon>Bacillota</taxon>
        <taxon>Bacilli</taxon>
        <taxon>Lactobacillales</taxon>
        <taxon>Streptococcaceae</taxon>
        <taxon>Streptococcus</taxon>
    </lineage>
</organism>
<dbReference type="Proteomes" id="UP000483094">
    <property type="component" value="Unassembled WGS sequence"/>
</dbReference>
<protein>
    <submittedName>
        <fullName evidence="1">Formate C-acetyltransferase</fullName>
    </submittedName>
</protein>
<proteinExistence type="predicted"/>
<dbReference type="GO" id="GO:0005829">
    <property type="term" value="C:cytosol"/>
    <property type="evidence" value="ECO:0007669"/>
    <property type="project" value="TreeGrafter"/>
</dbReference>
<dbReference type="GO" id="GO:0008861">
    <property type="term" value="F:formate C-acetyltransferase activity"/>
    <property type="evidence" value="ECO:0007669"/>
    <property type="project" value="TreeGrafter"/>
</dbReference>